<dbReference type="InterPro" id="IPR036390">
    <property type="entry name" value="WH_DNA-bd_sf"/>
</dbReference>
<name>A0AAE4Z8E6_9BACT</name>
<dbReference type="SUPFAM" id="SSF46785">
    <property type="entry name" value="Winged helix' DNA-binding domain"/>
    <property type="match status" value="1"/>
</dbReference>
<feature type="domain" description="Transcription regulator PadR N-terminal" evidence="1">
    <location>
        <begin position="16"/>
        <end position="90"/>
    </location>
</feature>
<accession>A0AAE4Z8E6</accession>
<dbReference type="Pfam" id="PF03551">
    <property type="entry name" value="PadR"/>
    <property type="match status" value="1"/>
</dbReference>
<dbReference type="AlphaFoldDB" id="A0AAE4Z8E6"/>
<dbReference type="InterPro" id="IPR052509">
    <property type="entry name" value="Metal_resp_DNA-bind_regulator"/>
</dbReference>
<reference evidence="2 3" key="1">
    <citation type="submission" date="2020-01" db="EMBL/GenBank/DDBJ databases">
        <title>Genomes assembled from Gulf of Kutch pelagic sediment metagenomes.</title>
        <authorList>
            <person name="Chandrashekar M."/>
            <person name="Mahajan M.S."/>
            <person name="Dave K.J."/>
            <person name="Vatsa P."/>
            <person name="Nathani N.M."/>
        </authorList>
    </citation>
    <scope>NUCLEOTIDE SEQUENCE [LARGE SCALE GENOMIC DNA]</scope>
    <source>
        <strain evidence="2">KS3-K002</strain>
    </source>
</reference>
<evidence type="ECO:0000313" key="3">
    <source>
        <dbReference type="Proteomes" id="UP000702544"/>
    </source>
</evidence>
<sequence length="112" mass="12559">MASALDLLPGTLDLMVLRALTLGEQHGYGVAETIHERTDGAFVLEEAALYKALHRLEHEGLLEAEWGVSENNRRAKYYRLTSAGRARLRKRVSEWRRYVAAVSKLLEPAPAS</sequence>
<dbReference type="PANTHER" id="PTHR33169">
    <property type="entry name" value="PADR-FAMILY TRANSCRIPTIONAL REGULATOR"/>
    <property type="match status" value="1"/>
</dbReference>
<dbReference type="NCBIfam" id="TIGR03433">
    <property type="entry name" value="padR_acidobact"/>
    <property type="match status" value="1"/>
</dbReference>
<evidence type="ECO:0000259" key="1">
    <source>
        <dbReference type="Pfam" id="PF03551"/>
    </source>
</evidence>
<protein>
    <submittedName>
        <fullName evidence="2">PadR family transcriptional regulator</fullName>
    </submittedName>
</protein>
<organism evidence="2 3">
    <name type="scientific">Candidatus Kutchimonas denitrificans</name>
    <dbReference type="NCBI Taxonomy" id="3056748"/>
    <lineage>
        <taxon>Bacteria</taxon>
        <taxon>Pseudomonadati</taxon>
        <taxon>Gemmatimonadota</taxon>
        <taxon>Gemmatimonadia</taxon>
        <taxon>Candidatus Palauibacterales</taxon>
        <taxon>Candidatus Palauibacteraceae</taxon>
        <taxon>Candidatus Kutchimonas</taxon>
    </lineage>
</organism>
<dbReference type="EMBL" id="JAACAK010000091">
    <property type="protein sequence ID" value="NIR75725.1"/>
    <property type="molecule type" value="Genomic_DNA"/>
</dbReference>
<dbReference type="InterPro" id="IPR017799">
    <property type="entry name" value="Tscrpt_reg_PadR_acidobac-type"/>
</dbReference>
<gene>
    <name evidence="2" type="ORF">GWO12_11550</name>
</gene>
<dbReference type="Gene3D" id="1.10.10.10">
    <property type="entry name" value="Winged helix-like DNA-binding domain superfamily/Winged helix DNA-binding domain"/>
    <property type="match status" value="1"/>
</dbReference>
<dbReference type="Proteomes" id="UP000702544">
    <property type="component" value="Unassembled WGS sequence"/>
</dbReference>
<dbReference type="InterPro" id="IPR036388">
    <property type="entry name" value="WH-like_DNA-bd_sf"/>
</dbReference>
<evidence type="ECO:0000313" key="2">
    <source>
        <dbReference type="EMBL" id="NIR75725.1"/>
    </source>
</evidence>
<comment type="caution">
    <text evidence="2">The sequence shown here is derived from an EMBL/GenBank/DDBJ whole genome shotgun (WGS) entry which is preliminary data.</text>
</comment>
<dbReference type="PANTHER" id="PTHR33169:SF14">
    <property type="entry name" value="TRANSCRIPTIONAL REGULATOR RV3488"/>
    <property type="match status" value="1"/>
</dbReference>
<proteinExistence type="predicted"/>
<dbReference type="InterPro" id="IPR005149">
    <property type="entry name" value="Tscrpt_reg_PadR_N"/>
</dbReference>